<dbReference type="RefSeq" id="WP_167463441.1">
    <property type="nucleotide sequence ID" value="NZ_CP046171.1"/>
</dbReference>
<evidence type="ECO:0000313" key="2">
    <source>
        <dbReference type="EMBL" id="QIS04322.1"/>
    </source>
</evidence>
<evidence type="ECO:0000256" key="1">
    <source>
        <dbReference type="SAM" id="MobiDB-lite"/>
    </source>
</evidence>
<gene>
    <name evidence="2" type="ORF">F5X71_20075</name>
</gene>
<evidence type="ECO:0000313" key="3">
    <source>
        <dbReference type="Proteomes" id="UP000501705"/>
    </source>
</evidence>
<organism evidence="2 3">
    <name type="scientific">Nocardia brasiliensis</name>
    <dbReference type="NCBI Taxonomy" id="37326"/>
    <lineage>
        <taxon>Bacteria</taxon>
        <taxon>Bacillati</taxon>
        <taxon>Actinomycetota</taxon>
        <taxon>Actinomycetes</taxon>
        <taxon>Mycobacteriales</taxon>
        <taxon>Nocardiaceae</taxon>
        <taxon>Nocardia</taxon>
    </lineage>
</organism>
<reference evidence="2 3" key="1">
    <citation type="journal article" date="2019" name="ACS Chem. Biol.">
        <title>Identification and Mobilization of a Cryptic Antibiotic Biosynthesis Gene Locus from a Human-Pathogenic Nocardia Isolate.</title>
        <authorList>
            <person name="Herisse M."/>
            <person name="Ishida K."/>
            <person name="Porter J.L."/>
            <person name="Howden B."/>
            <person name="Hertweck C."/>
            <person name="Stinear T.P."/>
            <person name="Pidot S.J."/>
        </authorList>
    </citation>
    <scope>NUCLEOTIDE SEQUENCE [LARGE SCALE GENOMIC DNA]</scope>
    <source>
        <strain evidence="2 3">AUSMDU00024985</strain>
    </source>
</reference>
<feature type="region of interest" description="Disordered" evidence="1">
    <location>
        <begin position="175"/>
        <end position="206"/>
    </location>
</feature>
<proteinExistence type="predicted"/>
<dbReference type="Proteomes" id="UP000501705">
    <property type="component" value="Chromosome"/>
</dbReference>
<dbReference type="AlphaFoldDB" id="A0A6G9XTN9"/>
<sequence>MRAEPTGKSEDSASGITVPCTGGKGTFTISQKGSDYIAEGAGSFPAQSGGVSVQKVVQQAQKILCGGAASPFSGIAEKLTITEDQEGKACVLTSSKAEGTESAPGGGTITVSGGKLTATIPLGGDEPVRVTGSDFGLTGDAVPILSSGGGLRGTGIIKGLTVSSCNEIPTGKFTVSDVSTTAELPSLPDVPGLGKPEVPGFGKPTG</sequence>
<dbReference type="EMBL" id="CP046171">
    <property type="protein sequence ID" value="QIS04322.1"/>
    <property type="molecule type" value="Genomic_DNA"/>
</dbReference>
<protein>
    <submittedName>
        <fullName evidence="2">Uncharacterized protein</fullName>
    </submittedName>
</protein>
<accession>A0A6G9XTN9</accession>
<name>A0A6G9XTN9_NOCBR</name>